<keyword evidence="3" id="KW-0479">Metal-binding</keyword>
<feature type="domain" description="Nudix hydrolase" evidence="8">
    <location>
        <begin position="5"/>
        <end position="168"/>
    </location>
</feature>
<feature type="compositionally biased region" description="Acidic residues" evidence="7">
    <location>
        <begin position="54"/>
        <end position="68"/>
    </location>
</feature>
<dbReference type="GO" id="GO:0016787">
    <property type="term" value="F:hydrolase activity"/>
    <property type="evidence" value="ECO:0007669"/>
    <property type="project" value="UniProtKB-KW"/>
</dbReference>
<dbReference type="InterPro" id="IPR000086">
    <property type="entry name" value="NUDIX_hydrolase_dom"/>
</dbReference>
<dbReference type="InterPro" id="IPR015797">
    <property type="entry name" value="NUDIX_hydrolase-like_dom_sf"/>
</dbReference>
<evidence type="ECO:0000259" key="8">
    <source>
        <dbReference type="PROSITE" id="PS51462"/>
    </source>
</evidence>
<keyword evidence="4 9" id="KW-0378">Hydrolase</keyword>
<evidence type="ECO:0000313" key="9">
    <source>
        <dbReference type="EMBL" id="MCH6468747.1"/>
    </source>
</evidence>
<feature type="region of interest" description="Disordered" evidence="7">
    <location>
        <begin position="52"/>
        <end position="81"/>
    </location>
</feature>
<evidence type="ECO:0000256" key="4">
    <source>
        <dbReference type="ARBA" id="ARBA00022801"/>
    </source>
</evidence>
<dbReference type="RefSeq" id="WP_241050708.1">
    <property type="nucleotide sequence ID" value="NZ_JAKZBV010000001.1"/>
</dbReference>
<evidence type="ECO:0000256" key="5">
    <source>
        <dbReference type="ARBA" id="ARBA00022842"/>
    </source>
</evidence>
<dbReference type="PANTHER" id="PTHR12318:SF0">
    <property type="entry name" value="ACYL-COENZYME A DIPHOSPHATASE NUDT19"/>
    <property type="match status" value="1"/>
</dbReference>
<dbReference type="Gene3D" id="3.90.79.10">
    <property type="entry name" value="Nucleoside Triphosphate Pyrophosphohydrolase"/>
    <property type="match status" value="2"/>
</dbReference>
<name>A0ABS9TX01_9MICC</name>
<dbReference type="EMBL" id="JAKZBV010000001">
    <property type="protein sequence ID" value="MCH6468747.1"/>
    <property type="molecule type" value="Genomic_DNA"/>
</dbReference>
<dbReference type="InterPro" id="IPR039121">
    <property type="entry name" value="NUDT19"/>
</dbReference>
<dbReference type="PROSITE" id="PS51462">
    <property type="entry name" value="NUDIX"/>
    <property type="match status" value="1"/>
</dbReference>
<evidence type="ECO:0000256" key="1">
    <source>
        <dbReference type="ARBA" id="ARBA00001936"/>
    </source>
</evidence>
<accession>A0ABS9TX01</accession>
<dbReference type="Proteomes" id="UP001202922">
    <property type="component" value="Unassembled WGS sequence"/>
</dbReference>
<sequence>MPQNIVGDAATVVILRDASGPAGETWVEVLLLERPGRGSFAGAWAFPGGRVDPEDALPEDALPEDALPDDGGTSPQPAPIAARRAAVRETFEETGLELQEEAIVDLSCWVPPQEAKKRLRTWFFLAADPGGDVVLNVGEHMAFVWIAPAVALARHAAGEMTLFPPTWVTLHGLLGAEASALAIADAASREPELFESLQLYAEDGRIEAVLWAGDAQYGNEAAQGPARHRLRIGTLPWDYERRD</sequence>
<reference evidence="9 10" key="1">
    <citation type="submission" date="2022-03" db="EMBL/GenBank/DDBJ databases">
        <title>Sinomonas sp. isolated from a soil.</title>
        <authorList>
            <person name="Han J."/>
            <person name="Kim D.-U."/>
        </authorList>
    </citation>
    <scope>NUCLEOTIDE SEQUENCE [LARGE SCALE GENOMIC DNA]</scope>
    <source>
        <strain evidence="9 10">5-5</strain>
    </source>
</reference>
<keyword evidence="6" id="KW-0464">Manganese</keyword>
<evidence type="ECO:0000313" key="10">
    <source>
        <dbReference type="Proteomes" id="UP001202922"/>
    </source>
</evidence>
<proteinExistence type="predicted"/>
<evidence type="ECO:0000256" key="6">
    <source>
        <dbReference type="ARBA" id="ARBA00023211"/>
    </source>
</evidence>
<evidence type="ECO:0000256" key="3">
    <source>
        <dbReference type="ARBA" id="ARBA00022723"/>
    </source>
</evidence>
<dbReference type="CDD" id="cd18870">
    <property type="entry name" value="NUDIX_AcylCoAdiphos_Nudt19"/>
    <property type="match status" value="1"/>
</dbReference>
<protein>
    <submittedName>
        <fullName evidence="9">NUDIX hydrolase</fullName>
    </submittedName>
</protein>
<organism evidence="9 10">
    <name type="scientific">Sinomonas terrae</name>
    <dbReference type="NCBI Taxonomy" id="2908838"/>
    <lineage>
        <taxon>Bacteria</taxon>
        <taxon>Bacillati</taxon>
        <taxon>Actinomycetota</taxon>
        <taxon>Actinomycetes</taxon>
        <taxon>Micrococcales</taxon>
        <taxon>Micrococcaceae</taxon>
        <taxon>Sinomonas</taxon>
    </lineage>
</organism>
<comment type="cofactor">
    <cofactor evidence="1">
        <name>Mn(2+)</name>
        <dbReference type="ChEBI" id="CHEBI:29035"/>
    </cofactor>
</comment>
<comment type="cofactor">
    <cofactor evidence="2">
        <name>Mg(2+)</name>
        <dbReference type="ChEBI" id="CHEBI:18420"/>
    </cofactor>
</comment>
<dbReference type="PANTHER" id="PTHR12318">
    <property type="entry name" value="TESTOSTERONE-REGULATED PROTEIN RP2"/>
    <property type="match status" value="1"/>
</dbReference>
<keyword evidence="5" id="KW-0460">Magnesium</keyword>
<keyword evidence="10" id="KW-1185">Reference proteome</keyword>
<dbReference type="SUPFAM" id="SSF55811">
    <property type="entry name" value="Nudix"/>
    <property type="match status" value="1"/>
</dbReference>
<gene>
    <name evidence="9" type="ORF">L0M17_01885</name>
</gene>
<comment type="caution">
    <text evidence="9">The sequence shown here is derived from an EMBL/GenBank/DDBJ whole genome shotgun (WGS) entry which is preliminary data.</text>
</comment>
<evidence type="ECO:0000256" key="2">
    <source>
        <dbReference type="ARBA" id="ARBA00001946"/>
    </source>
</evidence>
<evidence type="ECO:0000256" key="7">
    <source>
        <dbReference type="SAM" id="MobiDB-lite"/>
    </source>
</evidence>